<comment type="caution">
    <text evidence="1">The sequence shown here is derived from an EMBL/GenBank/DDBJ whole genome shotgun (WGS) entry which is preliminary data.</text>
</comment>
<dbReference type="EMBL" id="JACWMW010000001">
    <property type="protein sequence ID" value="MBD1384514.1"/>
    <property type="molecule type" value="Genomic_DNA"/>
</dbReference>
<evidence type="ECO:0000313" key="1">
    <source>
        <dbReference type="EMBL" id="MBD1384514.1"/>
    </source>
</evidence>
<sequence length="240" mass="25867">MTTKTILFTKHILNIAALVLFMTMAGNTAMAQKWLPGHFIDVKGVRTTGYIHPNPGGRGPFSDEGFIEFKDEEHSTPYYLSTSDLQSFVAGRDSFVVAHAPGNETWAKREFDFVRVVIDEPVKIYATRGAGSGGSGGGKKVQVSPGIGIGTGTYGTSYGGGVGISIGGNGGGGNNNKLSYYYGSNTATMKHLTRENFIDIMSEVMADEPEVVEQIRANHYGIGNIEKLVAYFNKVKDSHQ</sequence>
<gene>
    <name evidence="1" type="ORF">IDJ75_04420</name>
</gene>
<proteinExistence type="predicted"/>
<evidence type="ECO:0008006" key="3">
    <source>
        <dbReference type="Google" id="ProtNLM"/>
    </source>
</evidence>
<keyword evidence="2" id="KW-1185">Reference proteome</keyword>
<dbReference type="RefSeq" id="WP_191174380.1">
    <property type="nucleotide sequence ID" value="NZ_JACWMW010000001.1"/>
</dbReference>
<reference evidence="1 2" key="1">
    <citation type="submission" date="2020-09" db="EMBL/GenBank/DDBJ databases">
        <title>Novel species of Mucilaginibacter isolated from a glacier on the Tibetan Plateau.</title>
        <authorList>
            <person name="Liu Q."/>
            <person name="Xin Y.-H."/>
        </authorList>
    </citation>
    <scope>NUCLEOTIDE SEQUENCE [LARGE SCALE GENOMIC DNA]</scope>
    <source>
        <strain evidence="1 2">CGMCC 1.13878</strain>
    </source>
</reference>
<accession>A0ABR7X1P6</accession>
<dbReference type="Proteomes" id="UP000618754">
    <property type="component" value="Unassembled WGS sequence"/>
</dbReference>
<name>A0ABR7X1P6_9SPHI</name>
<evidence type="ECO:0000313" key="2">
    <source>
        <dbReference type="Proteomes" id="UP000618754"/>
    </source>
</evidence>
<organism evidence="1 2">
    <name type="scientific">Mucilaginibacter rigui</name>
    <dbReference type="NCBI Taxonomy" id="534635"/>
    <lineage>
        <taxon>Bacteria</taxon>
        <taxon>Pseudomonadati</taxon>
        <taxon>Bacteroidota</taxon>
        <taxon>Sphingobacteriia</taxon>
        <taxon>Sphingobacteriales</taxon>
        <taxon>Sphingobacteriaceae</taxon>
        <taxon>Mucilaginibacter</taxon>
    </lineage>
</organism>
<protein>
    <recommendedName>
        <fullName evidence="3">DUF4136 domain-containing protein</fullName>
    </recommendedName>
</protein>